<gene>
    <name evidence="1" type="ORF">PsorP6_017100</name>
</gene>
<keyword evidence="2" id="KW-1185">Reference proteome</keyword>
<dbReference type="EMBL" id="CM047581">
    <property type="protein sequence ID" value="KAI9916408.1"/>
    <property type="molecule type" value="Genomic_DNA"/>
</dbReference>
<comment type="caution">
    <text evidence="1">The sequence shown here is derived from an EMBL/GenBank/DDBJ whole genome shotgun (WGS) entry which is preliminary data.</text>
</comment>
<dbReference type="Proteomes" id="UP001163321">
    <property type="component" value="Chromosome 2"/>
</dbReference>
<proteinExistence type="predicted"/>
<organism evidence="1 2">
    <name type="scientific">Peronosclerospora sorghi</name>
    <dbReference type="NCBI Taxonomy" id="230839"/>
    <lineage>
        <taxon>Eukaryota</taxon>
        <taxon>Sar</taxon>
        <taxon>Stramenopiles</taxon>
        <taxon>Oomycota</taxon>
        <taxon>Peronosporomycetes</taxon>
        <taxon>Peronosporales</taxon>
        <taxon>Peronosporaceae</taxon>
        <taxon>Peronosclerospora</taxon>
    </lineage>
</organism>
<reference evidence="1 2" key="1">
    <citation type="journal article" date="2022" name="bioRxiv">
        <title>The genome of the oomycete Peronosclerospora sorghi, a cosmopolitan pathogen of maize and sorghum, is inflated with dispersed pseudogenes.</title>
        <authorList>
            <person name="Fletcher K."/>
            <person name="Martin F."/>
            <person name="Isakeit T."/>
            <person name="Cavanaugh K."/>
            <person name="Magill C."/>
            <person name="Michelmore R."/>
        </authorList>
    </citation>
    <scope>NUCLEOTIDE SEQUENCE [LARGE SCALE GENOMIC DNA]</scope>
    <source>
        <strain evidence="1">P6</strain>
    </source>
</reference>
<sequence length="453" mass="50603">MPHDTVKQAPYCIVCRCSSAIAWRHHVFTKRHKQCAIDFLAWQVTRLQTMRNDVATSHASDPWRCVFCPAVAVAARDALAHCSTKSHRKHVEKFCRHHRCDLEHELRRELWQQPPTRCPELPHDPRHPSPAKASGDGGHSGLVGTEQTRGNHMEAFLSSAASRVHQVSAESCQGGAKTPNDAVAAVPVARPRRSKTGTCSARGSSPGRQQGKRVGENGMDAVRKTERIMIPWTLDHLETKGQTKQETTQTIGTDGTRYTTHRVTELALRNGVTSIAPVPWGASVGNVHTAAIPPWMVQTEEEYKQCNRREPLARRTTDQRDRKRQASLSDEWLPNFGGVWQEGPRSKTKQAFRNARRAATALGDRKHPLDPIQSNPLPLQEPARKRRETQPPPPQQVAHAHLDRTSQQAAPLSRPCESSIDTTSTECPLAAKKQLLLAQKERLRAKIAAKRRQ</sequence>
<evidence type="ECO:0000313" key="2">
    <source>
        <dbReference type="Proteomes" id="UP001163321"/>
    </source>
</evidence>
<accession>A0ACC0WE74</accession>
<evidence type="ECO:0000313" key="1">
    <source>
        <dbReference type="EMBL" id="KAI9916408.1"/>
    </source>
</evidence>
<protein>
    <submittedName>
        <fullName evidence="1">Uncharacterized protein</fullName>
    </submittedName>
</protein>
<name>A0ACC0WE74_9STRA</name>